<evidence type="ECO:0000256" key="1">
    <source>
        <dbReference type="ARBA" id="ARBA00001946"/>
    </source>
</evidence>
<dbReference type="PANTHER" id="PTHR45832">
    <property type="entry name" value="SERINE/THREONINE-PROTEIN KINASE SAMKA-RELATED-RELATED"/>
    <property type="match status" value="1"/>
</dbReference>
<dbReference type="SUPFAM" id="SSF56112">
    <property type="entry name" value="Protein kinase-like (PK-like)"/>
    <property type="match status" value="1"/>
</dbReference>
<dbReference type="Gene3D" id="3.90.810.10">
    <property type="entry name" value="CRIB domain"/>
    <property type="match status" value="2"/>
</dbReference>
<dbReference type="CDD" id="cd06614">
    <property type="entry name" value="STKc_PAK"/>
    <property type="match status" value="1"/>
</dbReference>
<dbReference type="InterPro" id="IPR011009">
    <property type="entry name" value="Kinase-like_dom_sf"/>
</dbReference>
<dbReference type="Pfam" id="PF00786">
    <property type="entry name" value="PBD"/>
    <property type="match status" value="2"/>
</dbReference>
<evidence type="ECO:0008006" key="13">
    <source>
        <dbReference type="Google" id="ProtNLM"/>
    </source>
</evidence>
<protein>
    <recommendedName>
        <fullName evidence="13">Non-specific serine/threonine protein kinase</fullName>
    </recommendedName>
</protein>
<keyword evidence="3" id="KW-0808">Transferase</keyword>
<name>A0A7S1KRM5_9EUKA</name>
<dbReference type="FunFam" id="1.10.510.10:FF:000768">
    <property type="entry name" value="Non-specific serine/threonine protein kinase"/>
    <property type="match status" value="1"/>
</dbReference>
<evidence type="ECO:0000256" key="7">
    <source>
        <dbReference type="ARBA" id="ARBA00022842"/>
    </source>
</evidence>
<evidence type="ECO:0000313" key="12">
    <source>
        <dbReference type="EMBL" id="CAD9083350.1"/>
    </source>
</evidence>
<keyword evidence="4" id="KW-0479">Metal-binding</keyword>
<comment type="similarity">
    <text evidence="2">Belongs to the protein kinase superfamily. STE Ser/Thr protein kinase family. STE20 subfamily.</text>
</comment>
<dbReference type="GO" id="GO:0046872">
    <property type="term" value="F:metal ion binding"/>
    <property type="evidence" value="ECO:0007669"/>
    <property type="project" value="UniProtKB-KW"/>
</dbReference>
<evidence type="ECO:0000256" key="2">
    <source>
        <dbReference type="ARBA" id="ARBA00008874"/>
    </source>
</evidence>
<keyword evidence="7" id="KW-0460">Magnesium</keyword>
<dbReference type="GO" id="GO:0004674">
    <property type="term" value="F:protein serine/threonine kinase activity"/>
    <property type="evidence" value="ECO:0007669"/>
    <property type="project" value="UniProtKB-EC"/>
</dbReference>
<accession>A0A7S1KRM5</accession>
<reference evidence="12" key="1">
    <citation type="submission" date="2021-01" db="EMBL/GenBank/DDBJ databases">
        <authorList>
            <person name="Corre E."/>
            <person name="Pelletier E."/>
            <person name="Niang G."/>
            <person name="Scheremetjew M."/>
            <person name="Finn R."/>
            <person name="Kale V."/>
            <person name="Holt S."/>
            <person name="Cochrane G."/>
            <person name="Meng A."/>
            <person name="Brown T."/>
            <person name="Cohen L."/>
        </authorList>
    </citation>
    <scope>NUCLEOTIDE SEQUENCE</scope>
    <source>
        <strain evidence="12">WS</strain>
    </source>
</reference>
<dbReference type="PROSITE" id="PS50011">
    <property type="entry name" value="PROTEIN_KINASE_DOM"/>
    <property type="match status" value="1"/>
</dbReference>
<feature type="domain" description="CRIB" evidence="11">
    <location>
        <begin position="3"/>
        <end position="16"/>
    </location>
</feature>
<dbReference type="GO" id="GO:0005524">
    <property type="term" value="F:ATP binding"/>
    <property type="evidence" value="ECO:0007669"/>
    <property type="project" value="UniProtKB-KW"/>
</dbReference>
<feature type="domain" description="Protein kinase" evidence="10">
    <location>
        <begin position="175"/>
        <end position="426"/>
    </location>
</feature>
<evidence type="ECO:0000256" key="8">
    <source>
        <dbReference type="ARBA" id="ARBA00047899"/>
    </source>
</evidence>
<evidence type="ECO:0000259" key="10">
    <source>
        <dbReference type="PROSITE" id="PS50011"/>
    </source>
</evidence>
<evidence type="ECO:0000259" key="11">
    <source>
        <dbReference type="PROSITE" id="PS50108"/>
    </source>
</evidence>
<dbReference type="Gene3D" id="1.10.510.10">
    <property type="entry name" value="Transferase(Phosphotransferase) domain 1"/>
    <property type="match status" value="1"/>
</dbReference>
<comment type="catalytic activity">
    <reaction evidence="9">
        <text>L-seryl-[protein] + ATP = O-phospho-L-seryl-[protein] + ADP + H(+)</text>
        <dbReference type="Rhea" id="RHEA:17989"/>
        <dbReference type="Rhea" id="RHEA-COMP:9863"/>
        <dbReference type="Rhea" id="RHEA-COMP:11604"/>
        <dbReference type="ChEBI" id="CHEBI:15378"/>
        <dbReference type="ChEBI" id="CHEBI:29999"/>
        <dbReference type="ChEBI" id="CHEBI:30616"/>
        <dbReference type="ChEBI" id="CHEBI:83421"/>
        <dbReference type="ChEBI" id="CHEBI:456216"/>
        <dbReference type="EC" id="2.7.11.1"/>
    </reaction>
</comment>
<keyword evidence="6" id="KW-0067">ATP-binding</keyword>
<comment type="cofactor">
    <cofactor evidence="1">
        <name>Mg(2+)</name>
        <dbReference type="ChEBI" id="CHEBI:18420"/>
    </cofactor>
</comment>
<dbReference type="PANTHER" id="PTHR45832:SF22">
    <property type="entry name" value="SERINE_THREONINE-PROTEIN KINASE SAMKA-RELATED"/>
    <property type="match status" value="1"/>
</dbReference>
<dbReference type="InterPro" id="IPR051931">
    <property type="entry name" value="PAK3-like"/>
</dbReference>
<dbReference type="InterPro" id="IPR000095">
    <property type="entry name" value="CRIB_dom"/>
</dbReference>
<dbReference type="SMART" id="SM00285">
    <property type="entry name" value="PBD"/>
    <property type="match status" value="2"/>
</dbReference>
<gene>
    <name evidence="12" type="ORF">PCOS0759_LOCUS6604</name>
</gene>
<sequence length="446" mass="50192">MEISSPSNFQHGIHIEVNEEKGALTGVPEQWKASVVGGNFVKTDNLPDHLIPQTEQKKRSLSMVAKPKPVSNKAQGLVISKPFGFKQITHVRVDPDSELGFSGLPDDWKVMIQSSGIRKKDVLKDPKAALGALKLATNDMKITSDQPITQRPLKKQAERRKLADLISRDDPTKLFKSMKKLDEGSSGVVYKGIHTKTKQVCAIKVIHMKKDTKIETLENEIAMMESTVHNNIVTYIGSYIHGSDLWIVMEFLTGGKLTDLLMNTHFSEPEIAAVCEACLMALDYMHKLNRIHRDIKSDNVLIGNDGTVRVADFGFCAELTTSQQKRKSVVGTPYWMAPEVIRGLEYDVRVDVWSLGIMALEMAEGEPPLLDLPPLRALFLIATNPSPTLKDSHKWSDEFNDFLRCCLEKEVENRSSCQELLLHPFLRKKCSLEFLARLLKKYKLNK</sequence>
<dbReference type="InterPro" id="IPR000719">
    <property type="entry name" value="Prot_kinase_dom"/>
</dbReference>
<evidence type="ECO:0000256" key="3">
    <source>
        <dbReference type="ARBA" id="ARBA00022679"/>
    </source>
</evidence>
<evidence type="ECO:0000256" key="9">
    <source>
        <dbReference type="ARBA" id="ARBA00048679"/>
    </source>
</evidence>
<dbReference type="Pfam" id="PF00069">
    <property type="entry name" value="Pkinase"/>
    <property type="match status" value="1"/>
</dbReference>
<dbReference type="PROSITE" id="PS50108">
    <property type="entry name" value="CRIB"/>
    <property type="match status" value="1"/>
</dbReference>
<keyword evidence="5" id="KW-0547">Nucleotide-binding</keyword>
<dbReference type="EMBL" id="HBGD01008000">
    <property type="protein sequence ID" value="CAD9083350.1"/>
    <property type="molecule type" value="Transcribed_RNA"/>
</dbReference>
<dbReference type="AlphaFoldDB" id="A0A7S1KRM5"/>
<evidence type="ECO:0000256" key="5">
    <source>
        <dbReference type="ARBA" id="ARBA00022741"/>
    </source>
</evidence>
<evidence type="ECO:0000256" key="6">
    <source>
        <dbReference type="ARBA" id="ARBA00022840"/>
    </source>
</evidence>
<dbReference type="SMART" id="SM00220">
    <property type="entry name" value="S_TKc"/>
    <property type="match status" value="1"/>
</dbReference>
<organism evidence="12">
    <name type="scientific">Percolomonas cosmopolitus</name>
    <dbReference type="NCBI Taxonomy" id="63605"/>
    <lineage>
        <taxon>Eukaryota</taxon>
        <taxon>Discoba</taxon>
        <taxon>Heterolobosea</taxon>
        <taxon>Tetramitia</taxon>
        <taxon>Eutetramitia</taxon>
        <taxon>Percolomonadidae</taxon>
        <taxon>Percolomonas</taxon>
    </lineage>
</organism>
<proteinExistence type="inferred from homology"/>
<comment type="catalytic activity">
    <reaction evidence="8">
        <text>L-threonyl-[protein] + ATP = O-phospho-L-threonyl-[protein] + ADP + H(+)</text>
        <dbReference type="Rhea" id="RHEA:46608"/>
        <dbReference type="Rhea" id="RHEA-COMP:11060"/>
        <dbReference type="Rhea" id="RHEA-COMP:11605"/>
        <dbReference type="ChEBI" id="CHEBI:15378"/>
        <dbReference type="ChEBI" id="CHEBI:30013"/>
        <dbReference type="ChEBI" id="CHEBI:30616"/>
        <dbReference type="ChEBI" id="CHEBI:61977"/>
        <dbReference type="ChEBI" id="CHEBI:456216"/>
        <dbReference type="EC" id="2.7.11.1"/>
    </reaction>
</comment>
<dbReference type="InterPro" id="IPR036936">
    <property type="entry name" value="CRIB_dom_sf"/>
</dbReference>
<evidence type="ECO:0000256" key="4">
    <source>
        <dbReference type="ARBA" id="ARBA00022723"/>
    </source>
</evidence>